<dbReference type="EMBL" id="KV441472">
    <property type="protein sequence ID" value="OAG23633.1"/>
    <property type="molecule type" value="Genomic_DNA"/>
</dbReference>
<sequence>MYRFDNNDSLKDMLRYTPPHGLCLIRLSASDEPQSQPLTCHGRFCKHPINVLVIDVPILPDMSLATRILLVSLVECLHQNSSNSLLTFYMIGHARPRLIGPRIIRTDAASYRTHMRRRTGAGSNLDHSANTTPRINYSNSRLLMLLIPFTMF</sequence>
<dbReference type="AlphaFoldDB" id="A0A177DVD3"/>
<dbReference type="RefSeq" id="XP_018389054.1">
    <property type="nucleotide sequence ID" value="XM_018524381.1"/>
</dbReference>
<dbReference type="VEuPathDB" id="FungiDB:CC77DRAFT_1017296"/>
<evidence type="ECO:0000313" key="1">
    <source>
        <dbReference type="EMBL" id="OAG23633.1"/>
    </source>
</evidence>
<dbReference type="KEGG" id="aalt:CC77DRAFT_1017296"/>
<accession>A0A177DVD3</accession>
<dbReference type="GeneID" id="29109975"/>
<proteinExistence type="predicted"/>
<gene>
    <name evidence="1" type="ORF">CC77DRAFT_1017296</name>
</gene>
<protein>
    <submittedName>
        <fullName evidence="1">Uncharacterized protein</fullName>
    </submittedName>
</protein>
<keyword evidence="2" id="KW-1185">Reference proteome</keyword>
<evidence type="ECO:0000313" key="2">
    <source>
        <dbReference type="Proteomes" id="UP000077248"/>
    </source>
</evidence>
<reference evidence="1 2" key="1">
    <citation type="submission" date="2016-05" db="EMBL/GenBank/DDBJ databases">
        <title>Comparative analysis of secretome profiles of manganese(II)-oxidizing ascomycete fungi.</title>
        <authorList>
            <consortium name="DOE Joint Genome Institute"/>
            <person name="Zeiner C.A."/>
            <person name="Purvine S.O."/>
            <person name="Zink E.M."/>
            <person name="Wu S."/>
            <person name="Pasa-Tolic L."/>
            <person name="Chaput D.L."/>
            <person name="Haridas S."/>
            <person name="Grigoriev I.V."/>
            <person name="Santelli C.M."/>
            <person name="Hansel C.M."/>
        </authorList>
    </citation>
    <scope>NUCLEOTIDE SEQUENCE [LARGE SCALE GENOMIC DNA]</scope>
    <source>
        <strain evidence="1 2">SRC1lrK2f</strain>
    </source>
</reference>
<name>A0A177DVD3_ALTAL</name>
<organism evidence="1 2">
    <name type="scientific">Alternaria alternata</name>
    <name type="common">Alternaria rot fungus</name>
    <name type="synonym">Torula alternata</name>
    <dbReference type="NCBI Taxonomy" id="5599"/>
    <lineage>
        <taxon>Eukaryota</taxon>
        <taxon>Fungi</taxon>
        <taxon>Dikarya</taxon>
        <taxon>Ascomycota</taxon>
        <taxon>Pezizomycotina</taxon>
        <taxon>Dothideomycetes</taxon>
        <taxon>Pleosporomycetidae</taxon>
        <taxon>Pleosporales</taxon>
        <taxon>Pleosporineae</taxon>
        <taxon>Pleosporaceae</taxon>
        <taxon>Alternaria</taxon>
        <taxon>Alternaria sect. Alternaria</taxon>
        <taxon>Alternaria alternata complex</taxon>
    </lineage>
</organism>
<dbReference type="Proteomes" id="UP000077248">
    <property type="component" value="Unassembled WGS sequence"/>
</dbReference>